<feature type="region of interest" description="Disordered" evidence="1">
    <location>
        <begin position="67"/>
        <end position="106"/>
    </location>
</feature>
<dbReference type="InParanoid" id="A0A2P5EW35"/>
<dbReference type="STRING" id="63057.A0A2P5EW35"/>
<evidence type="ECO:0000256" key="1">
    <source>
        <dbReference type="SAM" id="MobiDB-lite"/>
    </source>
</evidence>
<evidence type="ECO:0000313" key="2">
    <source>
        <dbReference type="EMBL" id="PON89753.1"/>
    </source>
</evidence>
<dbReference type="Proteomes" id="UP000237000">
    <property type="component" value="Unassembled WGS sequence"/>
</dbReference>
<evidence type="ECO:0000313" key="3">
    <source>
        <dbReference type="Proteomes" id="UP000237000"/>
    </source>
</evidence>
<feature type="region of interest" description="Disordered" evidence="1">
    <location>
        <begin position="1"/>
        <end position="39"/>
    </location>
</feature>
<organism evidence="2 3">
    <name type="scientific">Trema orientale</name>
    <name type="common">Charcoal tree</name>
    <name type="synonym">Celtis orientalis</name>
    <dbReference type="NCBI Taxonomy" id="63057"/>
    <lineage>
        <taxon>Eukaryota</taxon>
        <taxon>Viridiplantae</taxon>
        <taxon>Streptophyta</taxon>
        <taxon>Embryophyta</taxon>
        <taxon>Tracheophyta</taxon>
        <taxon>Spermatophyta</taxon>
        <taxon>Magnoliopsida</taxon>
        <taxon>eudicotyledons</taxon>
        <taxon>Gunneridae</taxon>
        <taxon>Pentapetalae</taxon>
        <taxon>rosids</taxon>
        <taxon>fabids</taxon>
        <taxon>Rosales</taxon>
        <taxon>Cannabaceae</taxon>
        <taxon>Trema</taxon>
    </lineage>
</organism>
<feature type="compositionally biased region" description="Basic residues" evidence="1">
    <location>
        <begin position="1"/>
        <end position="10"/>
    </location>
</feature>
<comment type="caution">
    <text evidence="2">The sequence shown here is derived from an EMBL/GenBank/DDBJ whole genome shotgun (WGS) entry which is preliminary data.</text>
</comment>
<name>A0A2P5EW35_TREOI</name>
<accession>A0A2P5EW35</accession>
<protein>
    <submittedName>
        <fullName evidence="2">Uncharacterized protein</fullName>
    </submittedName>
</protein>
<proteinExistence type="predicted"/>
<dbReference type="EMBL" id="JXTC01000090">
    <property type="protein sequence ID" value="PON89753.1"/>
    <property type="molecule type" value="Genomic_DNA"/>
</dbReference>
<dbReference type="OrthoDB" id="1740066at2759"/>
<feature type="compositionally biased region" description="Acidic residues" evidence="1">
    <location>
        <begin position="87"/>
        <end position="106"/>
    </location>
</feature>
<keyword evidence="3" id="KW-1185">Reference proteome</keyword>
<reference evidence="3" key="1">
    <citation type="submission" date="2016-06" db="EMBL/GenBank/DDBJ databases">
        <title>Parallel loss of symbiosis genes in relatives of nitrogen-fixing non-legume Parasponia.</title>
        <authorList>
            <person name="Van Velzen R."/>
            <person name="Holmer R."/>
            <person name="Bu F."/>
            <person name="Rutten L."/>
            <person name="Van Zeijl A."/>
            <person name="Liu W."/>
            <person name="Santuari L."/>
            <person name="Cao Q."/>
            <person name="Sharma T."/>
            <person name="Shen D."/>
            <person name="Roswanjaya Y."/>
            <person name="Wardhani T."/>
            <person name="Kalhor M.S."/>
            <person name="Jansen J."/>
            <person name="Van den Hoogen J."/>
            <person name="Gungor B."/>
            <person name="Hartog M."/>
            <person name="Hontelez J."/>
            <person name="Verver J."/>
            <person name="Yang W.-C."/>
            <person name="Schijlen E."/>
            <person name="Repin R."/>
            <person name="Schilthuizen M."/>
            <person name="Schranz E."/>
            <person name="Heidstra R."/>
            <person name="Miyata K."/>
            <person name="Fedorova E."/>
            <person name="Kohlen W."/>
            <person name="Bisseling T."/>
            <person name="Smit S."/>
            <person name="Geurts R."/>
        </authorList>
    </citation>
    <scope>NUCLEOTIDE SEQUENCE [LARGE SCALE GENOMIC DNA]</scope>
    <source>
        <strain evidence="3">cv. RG33-2</strain>
    </source>
</reference>
<dbReference type="AlphaFoldDB" id="A0A2P5EW35"/>
<gene>
    <name evidence="2" type="ORF">TorRG33x02_144330</name>
</gene>
<sequence>MAKKRKRHQNPKLFLAEDNEDSVSSKKRSKAREGQKQYQMEEKLLSSGMSSKILKEALVQQRQVEDERVHAHAQNPKTSLLTVTLDPPEDEANGDDTDLVYGFDET</sequence>